<proteinExistence type="predicted"/>
<accession>A0A8S5MR80</accession>
<protein>
    <submittedName>
        <fullName evidence="1">Uncharacterized protein</fullName>
    </submittedName>
</protein>
<evidence type="ECO:0000313" key="1">
    <source>
        <dbReference type="EMBL" id="DAD84732.1"/>
    </source>
</evidence>
<organism evidence="1">
    <name type="scientific">Siphoviridae sp. ctqED62</name>
    <dbReference type="NCBI Taxonomy" id="2826468"/>
    <lineage>
        <taxon>Viruses</taxon>
        <taxon>Duplodnaviria</taxon>
        <taxon>Heunggongvirae</taxon>
        <taxon>Uroviricota</taxon>
        <taxon>Caudoviricetes</taxon>
    </lineage>
</organism>
<name>A0A8S5MR80_9CAUD</name>
<reference evidence="1" key="1">
    <citation type="journal article" date="2021" name="Proc. Natl. Acad. Sci. U.S.A.">
        <title>A Catalog of Tens of Thousands of Viruses from Human Metagenomes Reveals Hidden Associations with Chronic Diseases.</title>
        <authorList>
            <person name="Tisza M.J."/>
            <person name="Buck C.B."/>
        </authorList>
    </citation>
    <scope>NUCLEOTIDE SEQUENCE</scope>
    <source>
        <strain evidence="1">CtqED62</strain>
    </source>
</reference>
<dbReference type="EMBL" id="BK014965">
    <property type="protein sequence ID" value="DAD84732.1"/>
    <property type="molecule type" value="Genomic_DNA"/>
</dbReference>
<sequence>MAVELTANAAQTVAAGQNVLFTETPVKCSRGYVVHRAGAGLVTLRGICNGCASIARYRVLFVGNISVPTGGTAGAISVALSIGGEGVPQTTATVTPAAVGDAFNVATSAFIDVPRGCCANVAVRNISDQAISVANANLIIERVA</sequence>